<proteinExistence type="predicted"/>
<dbReference type="RefSeq" id="WP_198010702.1">
    <property type="nucleotide sequence ID" value="NZ_JAQPSQ010000025.1"/>
</dbReference>
<organism evidence="1 2">
    <name type="scientific">Corynebacterium pseudodiphtheriticum</name>
    <dbReference type="NCBI Taxonomy" id="37637"/>
    <lineage>
        <taxon>Bacteria</taxon>
        <taxon>Bacillati</taxon>
        <taxon>Actinomycetota</taxon>
        <taxon>Actinomycetes</taxon>
        <taxon>Mycobacteriales</taxon>
        <taxon>Corynebacteriaceae</taxon>
        <taxon>Corynebacterium</taxon>
    </lineage>
</organism>
<comment type="caution">
    <text evidence="1">The sequence shown here is derived from an EMBL/GenBank/DDBJ whole genome shotgun (WGS) entry which is preliminary data.</text>
</comment>
<sequence>MADPSSLPCVSTILEYLTMLYPEQLVDTHVIAIISTNSEPHLKDWRNALGSLTWITAGSDGYAQPVTDLLGSINVESPQNRQLKPHVDVDYVRVRRGKRFLQGGVLARHQEMVAQ</sequence>
<evidence type="ECO:0000313" key="2">
    <source>
        <dbReference type="Proteomes" id="UP001239759"/>
    </source>
</evidence>
<keyword evidence="2" id="KW-1185">Reference proteome</keyword>
<dbReference type="EMBL" id="JASNUQ010000032">
    <property type="protein sequence ID" value="MDK4291162.1"/>
    <property type="molecule type" value="Genomic_DNA"/>
</dbReference>
<evidence type="ECO:0000313" key="1">
    <source>
        <dbReference type="EMBL" id="MDK4291162.1"/>
    </source>
</evidence>
<accession>A0ABT7G0A8</accession>
<dbReference type="Proteomes" id="UP001239759">
    <property type="component" value="Unassembled WGS sequence"/>
</dbReference>
<protein>
    <submittedName>
        <fullName evidence="1">Uncharacterized protein</fullName>
    </submittedName>
</protein>
<gene>
    <name evidence="1" type="ORF">QPX23_10675</name>
</gene>
<reference evidence="1 2" key="1">
    <citation type="submission" date="2023-05" db="EMBL/GenBank/DDBJ databases">
        <title>Metabolic capabilities are highly conserved among human nasal-associated Corynebacterium species in pangenomic analyses.</title>
        <authorList>
            <person name="Tran T.H."/>
            <person name="Roberts A.Q."/>
            <person name="Escapa I.F."/>
            <person name="Gao W."/>
            <person name="Conlan S."/>
            <person name="Kong H."/>
            <person name="Segre J.A."/>
            <person name="Kelly M.S."/>
            <person name="Lemon K.P."/>
        </authorList>
    </citation>
    <scope>NUCLEOTIDE SEQUENCE [LARGE SCALE GENOMIC DNA]</scope>
    <source>
        <strain evidence="1 2">KPL3772</strain>
    </source>
</reference>
<name>A0ABT7G0A8_9CORY</name>